<dbReference type="Proteomes" id="UP000751190">
    <property type="component" value="Unassembled WGS sequence"/>
</dbReference>
<dbReference type="OrthoDB" id="443361at2759"/>
<reference evidence="2" key="1">
    <citation type="submission" date="2021-05" db="EMBL/GenBank/DDBJ databases">
        <title>The genome of the haptophyte Pavlova lutheri (Diacronema luteri, Pavlovales) - a model for lipid biosynthesis in eukaryotic algae.</title>
        <authorList>
            <person name="Hulatt C.J."/>
            <person name="Posewitz M.C."/>
        </authorList>
    </citation>
    <scope>NUCLEOTIDE SEQUENCE</scope>
    <source>
        <strain evidence="2">NIVA-4/92</strain>
    </source>
</reference>
<organism evidence="2 3">
    <name type="scientific">Diacronema lutheri</name>
    <name type="common">Unicellular marine alga</name>
    <name type="synonym">Monochrysis lutheri</name>
    <dbReference type="NCBI Taxonomy" id="2081491"/>
    <lineage>
        <taxon>Eukaryota</taxon>
        <taxon>Haptista</taxon>
        <taxon>Haptophyta</taxon>
        <taxon>Pavlovophyceae</taxon>
        <taxon>Pavlovales</taxon>
        <taxon>Pavlovaceae</taxon>
        <taxon>Diacronema</taxon>
    </lineage>
</organism>
<proteinExistence type="predicted"/>
<feature type="compositionally biased region" description="Low complexity" evidence="1">
    <location>
        <begin position="305"/>
        <end position="324"/>
    </location>
</feature>
<evidence type="ECO:0000313" key="3">
    <source>
        <dbReference type="Proteomes" id="UP000751190"/>
    </source>
</evidence>
<comment type="caution">
    <text evidence="2">The sequence shown here is derived from an EMBL/GenBank/DDBJ whole genome shotgun (WGS) entry which is preliminary data.</text>
</comment>
<gene>
    <name evidence="2" type="ORF">KFE25_006579</name>
</gene>
<accession>A0A8J5XE63</accession>
<dbReference type="EMBL" id="JAGTXO010000045">
    <property type="protein sequence ID" value="KAG8459034.1"/>
    <property type="molecule type" value="Genomic_DNA"/>
</dbReference>
<feature type="region of interest" description="Disordered" evidence="1">
    <location>
        <begin position="285"/>
        <end position="375"/>
    </location>
</feature>
<evidence type="ECO:0000256" key="1">
    <source>
        <dbReference type="SAM" id="MobiDB-lite"/>
    </source>
</evidence>
<name>A0A8J5XE63_DIALT</name>
<protein>
    <submittedName>
        <fullName evidence="2">Uncharacterized protein</fullName>
    </submittedName>
</protein>
<feature type="region of interest" description="Disordered" evidence="1">
    <location>
        <begin position="496"/>
        <end position="536"/>
    </location>
</feature>
<sequence>MYAPLVAAAPARAEPARPASAGRRLARAALLAAAVGALALGAARALGAAAAPARARWLAALGGARALPRGDAVVAGARGWLAPHATGALPAVAAGARRRRGRAMARPSLPEPTRAYPPAMLFTPRPLVKLRTADGQRKRLRLGCTLRGTFGAPGARPPVLELSAGPFSLEPLVRPLLSRGARDDRAPAGAPRTADAADADAALGGYRAYNPSLARFSRGRGFVLSFRIDWQHGCSVQPRGVPRQFDARAGERFTALLLVDGAFRPLHHRPALVLDACARAHAHARGGRAADGEADEQTIRDGARARAPALPRARPSAVPWLSGNRSGGGSSSTRLMDVRLARRPSARRGAADDDSARASTTRGDAESGGSAGGEDDELWLTYLPAADGAFALAPPSGVRAEPRDIERARACEACCFACKLSTHVARLRVDVPRARGRGAWSAQLERVTPICAPELRGRNHALFFGADGRGGPDVPKVQAWLHPALVIGAVPAPAGGGANARAGGSGGAGGDARAGGSGGAGGDARAGGSGGAGGDARAASGAARALQLDEAGDDGAMGPSCKRLRFAGTTSLVRVTLGARGPHGRAAALLGVGHAHHGRAHSVAYFGSHYMHFFYALDAAPPHALLAHSAEWCLPHSASDARCEAVQFVTGLELAPDGRTVLLAYGVNDCESKLAVLPLERVRRMLTPNATGPSGSTGHF</sequence>
<dbReference type="AlphaFoldDB" id="A0A8J5XE63"/>
<feature type="compositionally biased region" description="Gly residues" evidence="1">
    <location>
        <begin position="496"/>
        <end position="534"/>
    </location>
</feature>
<dbReference type="OMA" id="PICAPEL"/>
<keyword evidence="3" id="KW-1185">Reference proteome</keyword>
<evidence type="ECO:0000313" key="2">
    <source>
        <dbReference type="EMBL" id="KAG8459034.1"/>
    </source>
</evidence>